<dbReference type="PROSITE" id="PS00211">
    <property type="entry name" value="ABC_TRANSPORTER_1"/>
    <property type="match status" value="1"/>
</dbReference>
<dbReference type="PANTHER" id="PTHR24221:SF654">
    <property type="entry name" value="ATP-BINDING CASSETTE SUB-FAMILY B MEMBER 6"/>
    <property type="match status" value="1"/>
</dbReference>
<keyword evidence="6 7" id="KW-0472">Membrane</keyword>
<keyword evidence="4" id="KW-0067">ATP-binding</keyword>
<dbReference type="SMART" id="SM00382">
    <property type="entry name" value="AAA"/>
    <property type="match status" value="1"/>
</dbReference>
<dbReference type="NCBIfam" id="TIGR01194">
    <property type="entry name" value="cyc_pep_trnsptr"/>
    <property type="match status" value="1"/>
</dbReference>
<protein>
    <submittedName>
        <fullName evidence="10">Multidrug ABC transporter, membrane protein/ATP-binding protein</fullName>
    </submittedName>
</protein>
<dbReference type="PROSITE" id="PS50929">
    <property type="entry name" value="ABC_TM1F"/>
    <property type="match status" value="1"/>
</dbReference>
<dbReference type="SUPFAM" id="SSF90123">
    <property type="entry name" value="ABC transporter transmembrane region"/>
    <property type="match status" value="1"/>
</dbReference>
<keyword evidence="2 7" id="KW-0812">Transmembrane</keyword>
<dbReference type="Gene3D" id="1.20.1560.10">
    <property type="entry name" value="ABC transporter type 1, transmembrane domain"/>
    <property type="match status" value="1"/>
</dbReference>
<comment type="subcellular location">
    <subcellularLocation>
        <location evidence="1">Cell membrane</location>
        <topology evidence="1">Multi-pass membrane protein</topology>
    </subcellularLocation>
</comment>
<evidence type="ECO:0000259" key="9">
    <source>
        <dbReference type="PROSITE" id="PS50929"/>
    </source>
</evidence>
<dbReference type="PROSITE" id="PS50893">
    <property type="entry name" value="ABC_TRANSPORTER_2"/>
    <property type="match status" value="1"/>
</dbReference>
<dbReference type="AlphaFoldDB" id="A7GW71"/>
<dbReference type="NCBIfam" id="NF007813">
    <property type="entry name" value="PRK10522.1"/>
    <property type="match status" value="1"/>
</dbReference>
<sequence length="546" mass="61148">MIKTLIKNNKFSIIKIVILTFIFSGFGIGVLSYINEKLLAAQKFDVMVAVQFIALLLLFLATSVYANISLTNFGHKLIYEIRRHLVKQVLDTPNAQIDAIGKAKIIASLNNDIKTITFAFMTATGLIQGSVFIVASSIYLCYISPKLFVFVAIWIAATMVLSAFFMKKIHHYYTLSRRDDDALQQSYNDVVEGHRELTLNQHRAKLCFDELNEIGIKKRQSMVRADIYHALSDNFTNIMLLGAVGMCVFLCVGLGWASLQTAVTVSLTILFLRGSFISMVASIPTALSAKVSLDKILNLNLAPFKESFGFTDSLSKQWKNIEFKNVNFSYPDKNFSLTDVNLRIERGELIFVIGKNGSGKSTFSNILCGLLRPSSGEILVDGVSLNDENLRSYQSNVSAIFSDFYLFSQTLGEGSEFASEKDANELLKLLEIDKKVQIIEQRLSTTALSQGQRKRLSLLIALLENRSLLVLDEWAADQDPIFKRVFYREILPMLKQNGVTIVAISHDDAYFDVADRIILAKDGTIRELVGDERQIASKDAVEKIKE</sequence>
<evidence type="ECO:0000256" key="5">
    <source>
        <dbReference type="ARBA" id="ARBA00022989"/>
    </source>
</evidence>
<dbReference type="InterPro" id="IPR003593">
    <property type="entry name" value="AAA+_ATPase"/>
</dbReference>
<dbReference type="Gene3D" id="3.40.50.300">
    <property type="entry name" value="P-loop containing nucleotide triphosphate hydrolases"/>
    <property type="match status" value="1"/>
</dbReference>
<name>A7GW71_CAMC5</name>
<dbReference type="SUPFAM" id="SSF52540">
    <property type="entry name" value="P-loop containing nucleoside triphosphate hydrolases"/>
    <property type="match status" value="1"/>
</dbReference>
<feature type="transmembrane region" description="Helical" evidence="7">
    <location>
        <begin position="118"/>
        <end position="140"/>
    </location>
</feature>
<evidence type="ECO:0000313" key="10">
    <source>
        <dbReference type="EMBL" id="EAU00608.2"/>
    </source>
</evidence>
<dbReference type="STRING" id="360105.CCV52592_1530"/>
<dbReference type="Proteomes" id="UP000006380">
    <property type="component" value="Chromosome"/>
</dbReference>
<keyword evidence="5 7" id="KW-1133">Transmembrane helix</keyword>
<keyword evidence="3" id="KW-0547">Nucleotide-binding</keyword>
<evidence type="ECO:0000259" key="8">
    <source>
        <dbReference type="PROSITE" id="PS50893"/>
    </source>
</evidence>
<dbReference type="OrthoDB" id="9760776at2"/>
<reference evidence="10" key="1">
    <citation type="submission" date="2016-07" db="EMBL/GenBank/DDBJ databases">
        <title>Comparative genomics of the Campylobacter concisus group.</title>
        <authorList>
            <person name="Miller W.G."/>
            <person name="Yee E."/>
            <person name="Chapman M.H."/>
            <person name="Huynh S."/>
            <person name="Bono J.L."/>
            <person name="On S.L.W."/>
            <person name="StLeger J."/>
            <person name="Foster G."/>
            <person name="Parker C.T."/>
        </authorList>
    </citation>
    <scope>NUCLEOTIDE SEQUENCE</scope>
    <source>
        <strain evidence="10">525.92</strain>
    </source>
</reference>
<gene>
    <name evidence="10" type="ORF">CCV52592_1530</name>
</gene>
<feature type="domain" description="ABC transporter" evidence="8">
    <location>
        <begin position="321"/>
        <end position="544"/>
    </location>
</feature>
<dbReference type="EMBL" id="CP000767">
    <property type="protein sequence ID" value="EAU00608.2"/>
    <property type="molecule type" value="Genomic_DNA"/>
</dbReference>
<dbReference type="InterPro" id="IPR011527">
    <property type="entry name" value="ABC1_TM_dom"/>
</dbReference>
<dbReference type="GO" id="GO:0005524">
    <property type="term" value="F:ATP binding"/>
    <property type="evidence" value="ECO:0007669"/>
    <property type="project" value="UniProtKB-KW"/>
</dbReference>
<evidence type="ECO:0000313" key="11">
    <source>
        <dbReference type="Proteomes" id="UP000006380"/>
    </source>
</evidence>
<dbReference type="PANTHER" id="PTHR24221">
    <property type="entry name" value="ATP-BINDING CASSETTE SUB-FAMILY B"/>
    <property type="match status" value="1"/>
</dbReference>
<keyword evidence="11" id="KW-1185">Reference proteome</keyword>
<dbReference type="GO" id="GO:0140359">
    <property type="term" value="F:ABC-type transporter activity"/>
    <property type="evidence" value="ECO:0007669"/>
    <property type="project" value="InterPro"/>
</dbReference>
<accession>A7GW71</accession>
<dbReference type="HOGENOM" id="CLU_023671_1_0_7"/>
<feature type="transmembrane region" description="Helical" evidence="7">
    <location>
        <begin position="12"/>
        <end position="34"/>
    </location>
</feature>
<evidence type="ECO:0000256" key="7">
    <source>
        <dbReference type="SAM" id="Phobius"/>
    </source>
</evidence>
<dbReference type="InterPro" id="IPR039421">
    <property type="entry name" value="Type_1_exporter"/>
</dbReference>
<evidence type="ECO:0000256" key="3">
    <source>
        <dbReference type="ARBA" id="ARBA00022741"/>
    </source>
</evidence>
<dbReference type="GO" id="GO:0016887">
    <property type="term" value="F:ATP hydrolysis activity"/>
    <property type="evidence" value="ECO:0007669"/>
    <property type="project" value="InterPro"/>
</dbReference>
<evidence type="ECO:0000256" key="2">
    <source>
        <dbReference type="ARBA" id="ARBA00022692"/>
    </source>
</evidence>
<feature type="domain" description="ABC transmembrane type-1" evidence="9">
    <location>
        <begin position="1"/>
        <end position="288"/>
    </location>
</feature>
<dbReference type="GO" id="GO:0015833">
    <property type="term" value="P:peptide transport"/>
    <property type="evidence" value="ECO:0007669"/>
    <property type="project" value="InterPro"/>
</dbReference>
<dbReference type="Pfam" id="PF00005">
    <property type="entry name" value="ABC_tran"/>
    <property type="match status" value="1"/>
</dbReference>
<dbReference type="CDD" id="cd03228">
    <property type="entry name" value="ABCC_MRP_Like"/>
    <property type="match status" value="1"/>
</dbReference>
<dbReference type="GO" id="GO:1904680">
    <property type="term" value="F:peptide transmembrane transporter activity"/>
    <property type="evidence" value="ECO:0007669"/>
    <property type="project" value="InterPro"/>
</dbReference>
<feature type="transmembrane region" description="Helical" evidence="7">
    <location>
        <begin position="46"/>
        <end position="68"/>
    </location>
</feature>
<evidence type="ECO:0000256" key="4">
    <source>
        <dbReference type="ARBA" id="ARBA00022840"/>
    </source>
</evidence>
<dbReference type="GO" id="GO:0005886">
    <property type="term" value="C:plasma membrane"/>
    <property type="evidence" value="ECO:0007669"/>
    <property type="project" value="UniProtKB-SubCell"/>
</dbReference>
<dbReference type="Pfam" id="PF00664">
    <property type="entry name" value="ABC_membrane"/>
    <property type="match status" value="1"/>
</dbReference>
<dbReference type="InterPro" id="IPR036640">
    <property type="entry name" value="ABC1_TM_sf"/>
</dbReference>
<proteinExistence type="predicted"/>
<feature type="transmembrane region" description="Helical" evidence="7">
    <location>
        <begin position="146"/>
        <end position="166"/>
    </location>
</feature>
<dbReference type="RefSeq" id="WP_009649506.1">
    <property type="nucleotide sequence ID" value="NC_009715.2"/>
</dbReference>
<feature type="transmembrane region" description="Helical" evidence="7">
    <location>
        <begin position="238"/>
        <end position="259"/>
    </location>
</feature>
<organism evidence="10 11">
    <name type="scientific">Campylobacter curvus (strain 525.92)</name>
    <dbReference type="NCBI Taxonomy" id="360105"/>
    <lineage>
        <taxon>Bacteria</taxon>
        <taxon>Pseudomonadati</taxon>
        <taxon>Campylobacterota</taxon>
        <taxon>Epsilonproteobacteria</taxon>
        <taxon>Campylobacterales</taxon>
        <taxon>Campylobacteraceae</taxon>
        <taxon>Campylobacter</taxon>
    </lineage>
</organism>
<dbReference type="InterPro" id="IPR017871">
    <property type="entry name" value="ABC_transporter-like_CS"/>
</dbReference>
<evidence type="ECO:0000256" key="1">
    <source>
        <dbReference type="ARBA" id="ARBA00004651"/>
    </source>
</evidence>
<dbReference type="InterPro" id="IPR027417">
    <property type="entry name" value="P-loop_NTPase"/>
</dbReference>
<dbReference type="KEGG" id="ccv:CCV52592_1530"/>
<evidence type="ECO:0000256" key="6">
    <source>
        <dbReference type="ARBA" id="ARBA00023136"/>
    </source>
</evidence>
<dbReference type="InterPro" id="IPR005898">
    <property type="entry name" value="Cyc_pep_transpt_SyrD/YojI"/>
</dbReference>
<dbReference type="GO" id="GO:0034040">
    <property type="term" value="F:ATPase-coupled lipid transmembrane transporter activity"/>
    <property type="evidence" value="ECO:0007669"/>
    <property type="project" value="TreeGrafter"/>
</dbReference>
<dbReference type="InterPro" id="IPR003439">
    <property type="entry name" value="ABC_transporter-like_ATP-bd"/>
</dbReference>